<evidence type="ECO:0000256" key="1">
    <source>
        <dbReference type="SAM" id="MobiDB-lite"/>
    </source>
</evidence>
<reference evidence="2" key="1">
    <citation type="submission" date="2021-02" db="EMBL/GenBank/DDBJ databases">
        <authorList>
            <person name="Nowell W R."/>
        </authorList>
    </citation>
    <scope>NUCLEOTIDE SEQUENCE</scope>
</reference>
<feature type="region of interest" description="Disordered" evidence="1">
    <location>
        <begin position="62"/>
        <end position="82"/>
    </location>
</feature>
<dbReference type="Proteomes" id="UP000663855">
    <property type="component" value="Unassembled WGS sequence"/>
</dbReference>
<protein>
    <submittedName>
        <fullName evidence="2">Uncharacterized protein</fullName>
    </submittedName>
</protein>
<accession>A0A815ZKC2</accession>
<sequence>MSNPAQILSRHRKTPLPPVVPPRQTLLSWTNGNQNDRKGQCDNYYDYDAIQNVKHKAHLVHGEREKNDDNNNDHCSSPPAKRIKWGATKRPRASPALSIVYIQFFTSFLRLQIKTLALLFLSFHQQQCCFNHSYAIIAHIYFGRYYRWWWSSHVFAVITRRRVLSMMIYVAIHRHDVVEPCFPSLSSLLSLSLSLSLSSSLSRDIRRRRRRLRQRSL</sequence>
<comment type="caution">
    <text evidence="2">The sequence shown here is derived from an EMBL/GenBank/DDBJ whole genome shotgun (WGS) entry which is preliminary data.</text>
</comment>
<dbReference type="EMBL" id="CAJNOV010016111">
    <property type="protein sequence ID" value="CAF1584398.1"/>
    <property type="molecule type" value="Genomic_DNA"/>
</dbReference>
<feature type="compositionally biased region" description="Basic and acidic residues" evidence="1">
    <location>
        <begin position="62"/>
        <end position="72"/>
    </location>
</feature>
<dbReference type="AlphaFoldDB" id="A0A815ZKC2"/>
<organism evidence="2 3">
    <name type="scientific">Rotaria magnacalcarata</name>
    <dbReference type="NCBI Taxonomy" id="392030"/>
    <lineage>
        <taxon>Eukaryota</taxon>
        <taxon>Metazoa</taxon>
        <taxon>Spiralia</taxon>
        <taxon>Gnathifera</taxon>
        <taxon>Rotifera</taxon>
        <taxon>Eurotatoria</taxon>
        <taxon>Bdelloidea</taxon>
        <taxon>Philodinida</taxon>
        <taxon>Philodinidae</taxon>
        <taxon>Rotaria</taxon>
    </lineage>
</organism>
<name>A0A815ZKC2_9BILA</name>
<evidence type="ECO:0000313" key="2">
    <source>
        <dbReference type="EMBL" id="CAF1584398.1"/>
    </source>
</evidence>
<evidence type="ECO:0000313" key="3">
    <source>
        <dbReference type="Proteomes" id="UP000663855"/>
    </source>
</evidence>
<gene>
    <name evidence="2" type="ORF">CJN711_LOCUS33332</name>
</gene>
<feature type="region of interest" description="Disordered" evidence="1">
    <location>
        <begin position="1"/>
        <end position="22"/>
    </location>
</feature>
<proteinExistence type="predicted"/>